<dbReference type="Pfam" id="PF17963">
    <property type="entry name" value="Big_9"/>
    <property type="match status" value="3"/>
</dbReference>
<name>A0A1M5S2X6_9RHOB</name>
<evidence type="ECO:0000256" key="3">
    <source>
        <dbReference type="ARBA" id="ARBA00009490"/>
    </source>
</evidence>
<comment type="subcellular location">
    <subcellularLocation>
        <location evidence="2">Secreted</location>
    </subcellularLocation>
</comment>
<dbReference type="SUPFAM" id="SSF55486">
    <property type="entry name" value="Metalloproteases ('zincins'), catalytic domain"/>
    <property type="match status" value="1"/>
</dbReference>
<reference evidence="11 12" key="1">
    <citation type="submission" date="2016-11" db="EMBL/GenBank/DDBJ databases">
        <authorList>
            <person name="Jaros S."/>
            <person name="Januszkiewicz K."/>
            <person name="Wedrychowicz H."/>
        </authorList>
    </citation>
    <scope>NUCLEOTIDE SEQUENCE [LARGE SCALE GENOMIC DNA]</scope>
    <source>
        <strain evidence="11 12">DSM 28715</strain>
    </source>
</reference>
<feature type="domain" description="Peptidase metallopeptidase" evidence="10">
    <location>
        <begin position="79"/>
        <end position="241"/>
    </location>
</feature>
<keyword evidence="4" id="KW-0964">Secreted</keyword>
<evidence type="ECO:0000313" key="12">
    <source>
        <dbReference type="Proteomes" id="UP000184074"/>
    </source>
</evidence>
<gene>
    <name evidence="11" type="ORF">SAMN05444003_2834</name>
</gene>
<evidence type="ECO:0000256" key="5">
    <source>
        <dbReference type="ARBA" id="ARBA00022670"/>
    </source>
</evidence>
<dbReference type="GO" id="GO:0008237">
    <property type="term" value="F:metallopeptidase activity"/>
    <property type="evidence" value="ECO:0007669"/>
    <property type="project" value="InterPro"/>
</dbReference>
<dbReference type="Pfam" id="PF08548">
    <property type="entry name" value="Peptidase_M10_C"/>
    <property type="match status" value="1"/>
</dbReference>
<dbReference type="OrthoDB" id="733404at2"/>
<dbReference type="GO" id="GO:0006508">
    <property type="term" value="P:proteolysis"/>
    <property type="evidence" value="ECO:0007669"/>
    <property type="project" value="InterPro"/>
</dbReference>
<evidence type="ECO:0000256" key="9">
    <source>
        <dbReference type="ARBA" id="ARBA00022833"/>
    </source>
</evidence>
<dbReference type="EMBL" id="FQXB01000005">
    <property type="protein sequence ID" value="SHH32992.1"/>
    <property type="molecule type" value="Genomic_DNA"/>
</dbReference>
<comment type="similarity">
    <text evidence="3">Belongs to the peptidase M10B family.</text>
</comment>
<sequence>MSNITDVVASYNSLDTSDSLHFNGCACSVCMAAKDDLERSEEGGSGSTASLAAEASLGEMADYLQYGYWNNYGRHHNVGSAGYDANDGVLLYNLSGYGTDADGITEARAELVRDAFDLFEAVLGIEFQETTSTNTSDVDFFFRDNDSGAYAWSSRYGETIRYSEINIAANWSGGSSNYDDYTLQTIIHEIGHALGLGHQGQYNGSANYGSNAIYELDSWQATMMSYFSQTQNSAVDANYEFLQTPMAVDWIALDNIYGQYGYGVSNAFQGDTVYGFNTNISEETSRIWHEFSNYANRTASTIVDGDGIDTLDVSGYSNNQKIDLTIQTADQTYQNSSNIGGRTGNLTLAVGTVIENAVGGSGNDEIIGNSADNILSGGGGNDTLIGLLGNDQFHGNGGTDTVVFSYGFDAYDFSIFGAAIEVVGEGIDYVFDTIENLQFSDGLYSFASLFQNIDNAKPDAVNDVVHLDEGQNSKISILSNDNDADGDALTIVEINGLSVTAGDALTLSSGAEVTLNADGTLTYSQSGAFSALNNGQTAVETITYRVSDGTAFDDAELTIRVSGNSAPNARNDNLSAKVGVRKTFDVLSNDGDDESDTIQITAINGNAIEKGGSVTLSSGARVTLTQTGKLQYDQLGAFLALAAGTSATETFTYTISDGLGADTARANIEVTANSAPIVVDEDVRIGEGRVFALDLLKNDRDKDNDTLSIAEIEGKAISVGGSVVLESGARLILNADGTLTYDQRGAFKGLDNWDSAADAFEYTVSDGSTTTKGSVDVSIDGHSKPKSEYDDWHVGKSSAEWLAVGVVGNNKVFAGNGNDDVVGSSSSKGDVLSGGGGRDWLWGLAGDDILLGNQGQDRLFGGSGSDSLFGGTDNDRLMGGAGADRFVFEKNSGADVIVDFNPNQDQIVIDPDNYATFDDISSRFVRKGDDLLIRLNSDDSIKLLDVSLPDLDESHFVFV</sequence>
<evidence type="ECO:0000259" key="10">
    <source>
        <dbReference type="SMART" id="SM00235"/>
    </source>
</evidence>
<evidence type="ECO:0000256" key="8">
    <source>
        <dbReference type="ARBA" id="ARBA00022801"/>
    </source>
</evidence>
<dbReference type="InterPro" id="IPR018511">
    <property type="entry name" value="Hemolysin-typ_Ca-bd_CS"/>
</dbReference>
<dbReference type="InterPro" id="IPR010221">
    <property type="entry name" value="VCBS_dom"/>
</dbReference>
<dbReference type="Gene3D" id="2.150.10.10">
    <property type="entry name" value="Serralysin-like metalloprotease, C-terminal"/>
    <property type="match status" value="2"/>
</dbReference>
<dbReference type="SMART" id="SM00235">
    <property type="entry name" value="ZnMc"/>
    <property type="match status" value="1"/>
</dbReference>
<dbReference type="GO" id="GO:0005509">
    <property type="term" value="F:calcium ion binding"/>
    <property type="evidence" value="ECO:0007669"/>
    <property type="project" value="InterPro"/>
</dbReference>
<evidence type="ECO:0000256" key="1">
    <source>
        <dbReference type="ARBA" id="ARBA00001913"/>
    </source>
</evidence>
<dbReference type="GO" id="GO:0005615">
    <property type="term" value="C:extracellular space"/>
    <property type="evidence" value="ECO:0007669"/>
    <property type="project" value="InterPro"/>
</dbReference>
<dbReference type="SUPFAM" id="SSF51120">
    <property type="entry name" value="beta-Roll"/>
    <property type="match status" value="2"/>
</dbReference>
<dbReference type="STRING" id="1508389.SAMN05444003_2834"/>
<evidence type="ECO:0000256" key="6">
    <source>
        <dbReference type="ARBA" id="ARBA00022723"/>
    </source>
</evidence>
<dbReference type="AlphaFoldDB" id="A0A1M5S2X6"/>
<dbReference type="InterPro" id="IPR001818">
    <property type="entry name" value="Pept_M10_metallopeptidase"/>
</dbReference>
<keyword evidence="7" id="KW-0677">Repeat</keyword>
<evidence type="ECO:0000256" key="2">
    <source>
        <dbReference type="ARBA" id="ARBA00004613"/>
    </source>
</evidence>
<dbReference type="InterPro" id="IPR011049">
    <property type="entry name" value="Serralysin-like_metalloprot_C"/>
</dbReference>
<dbReference type="CDD" id="cd04277">
    <property type="entry name" value="ZnMc_serralysin_like"/>
    <property type="match status" value="1"/>
</dbReference>
<accession>A0A1M5S2X6</accession>
<comment type="cofactor">
    <cofactor evidence="1">
        <name>Ca(2+)</name>
        <dbReference type="ChEBI" id="CHEBI:29108"/>
    </cofactor>
</comment>
<dbReference type="Gene3D" id="3.40.390.10">
    <property type="entry name" value="Collagenase (Catalytic Domain)"/>
    <property type="match status" value="1"/>
</dbReference>
<dbReference type="Pfam" id="PF00353">
    <property type="entry name" value="HemolysinCabind"/>
    <property type="match status" value="3"/>
</dbReference>
<dbReference type="PROSITE" id="PS00330">
    <property type="entry name" value="HEMOLYSIN_CALCIUM"/>
    <property type="match status" value="2"/>
</dbReference>
<keyword evidence="9" id="KW-0862">Zinc</keyword>
<dbReference type="NCBIfam" id="TIGR01965">
    <property type="entry name" value="VCBS_repeat"/>
    <property type="match status" value="1"/>
</dbReference>
<dbReference type="InterPro" id="IPR034033">
    <property type="entry name" value="Serralysin-like"/>
</dbReference>
<proteinExistence type="inferred from homology"/>
<evidence type="ECO:0000256" key="4">
    <source>
        <dbReference type="ARBA" id="ARBA00022525"/>
    </source>
</evidence>
<keyword evidence="12" id="KW-1185">Reference proteome</keyword>
<dbReference type="InterPro" id="IPR013858">
    <property type="entry name" value="Peptidase_M10B_C"/>
</dbReference>
<dbReference type="InterPro" id="IPR006026">
    <property type="entry name" value="Peptidase_Metallo"/>
</dbReference>
<protein>
    <submittedName>
        <fullName evidence="11">VCBS repeat-containing protein</fullName>
    </submittedName>
</protein>
<keyword evidence="6" id="KW-0479">Metal-binding</keyword>
<dbReference type="InterPro" id="IPR001343">
    <property type="entry name" value="Hemolysn_Ca-bd"/>
</dbReference>
<dbReference type="InterPro" id="IPR024079">
    <property type="entry name" value="MetalloPept_cat_dom_sf"/>
</dbReference>
<keyword evidence="8" id="KW-0378">Hydrolase</keyword>
<dbReference type="Pfam" id="PF00413">
    <property type="entry name" value="Peptidase_M10"/>
    <property type="match status" value="1"/>
</dbReference>
<evidence type="ECO:0000256" key="7">
    <source>
        <dbReference type="ARBA" id="ARBA00022737"/>
    </source>
</evidence>
<dbReference type="GO" id="GO:0008270">
    <property type="term" value="F:zinc ion binding"/>
    <property type="evidence" value="ECO:0007669"/>
    <property type="project" value="InterPro"/>
</dbReference>
<dbReference type="Proteomes" id="UP000184074">
    <property type="component" value="Unassembled WGS sequence"/>
</dbReference>
<organism evidence="11 12">
    <name type="scientific">Cognatiyoonia sediminum</name>
    <dbReference type="NCBI Taxonomy" id="1508389"/>
    <lineage>
        <taxon>Bacteria</taxon>
        <taxon>Pseudomonadati</taxon>
        <taxon>Pseudomonadota</taxon>
        <taxon>Alphaproteobacteria</taxon>
        <taxon>Rhodobacterales</taxon>
        <taxon>Paracoccaceae</taxon>
        <taxon>Cognatiyoonia</taxon>
    </lineage>
</organism>
<evidence type="ECO:0000313" key="11">
    <source>
        <dbReference type="EMBL" id="SHH32992.1"/>
    </source>
</evidence>
<dbReference type="PRINTS" id="PR00313">
    <property type="entry name" value="CABNDNGRPT"/>
</dbReference>
<keyword evidence="5" id="KW-0645">Protease</keyword>